<comment type="caution">
    <text evidence="2">The sequence shown here is derived from an EMBL/GenBank/DDBJ whole genome shotgun (WGS) entry which is preliminary data.</text>
</comment>
<organism evidence="2">
    <name type="scientific">marine sediment metagenome</name>
    <dbReference type="NCBI Taxonomy" id="412755"/>
    <lineage>
        <taxon>unclassified sequences</taxon>
        <taxon>metagenomes</taxon>
        <taxon>ecological metagenomes</taxon>
    </lineage>
</organism>
<feature type="region of interest" description="Disordered" evidence="1">
    <location>
        <begin position="19"/>
        <end position="40"/>
    </location>
</feature>
<reference evidence="2" key="1">
    <citation type="journal article" date="2014" name="Front. Microbiol.">
        <title>High frequency of phylogenetically diverse reductive dehalogenase-homologous genes in deep subseafloor sedimentary metagenomes.</title>
        <authorList>
            <person name="Kawai M."/>
            <person name="Futagami T."/>
            <person name="Toyoda A."/>
            <person name="Takaki Y."/>
            <person name="Nishi S."/>
            <person name="Hori S."/>
            <person name="Arai W."/>
            <person name="Tsubouchi T."/>
            <person name="Morono Y."/>
            <person name="Uchiyama I."/>
            <person name="Ito T."/>
            <person name="Fujiyama A."/>
            <person name="Inagaki F."/>
            <person name="Takami H."/>
        </authorList>
    </citation>
    <scope>NUCLEOTIDE SEQUENCE</scope>
    <source>
        <strain evidence="2">Expedition CK06-06</strain>
    </source>
</reference>
<evidence type="ECO:0000313" key="2">
    <source>
        <dbReference type="EMBL" id="GAG46128.1"/>
    </source>
</evidence>
<protein>
    <submittedName>
        <fullName evidence="2">Uncharacterized protein</fullName>
    </submittedName>
</protein>
<dbReference type="AlphaFoldDB" id="X0YBN8"/>
<gene>
    <name evidence="2" type="ORF">S01H1_86172</name>
</gene>
<feature type="non-terminal residue" evidence="2">
    <location>
        <position position="1"/>
    </location>
</feature>
<feature type="compositionally biased region" description="Pro residues" evidence="1">
    <location>
        <begin position="29"/>
        <end position="40"/>
    </location>
</feature>
<name>X0YBN8_9ZZZZ</name>
<feature type="non-terminal residue" evidence="2">
    <location>
        <position position="40"/>
    </location>
</feature>
<accession>X0YBN8</accession>
<evidence type="ECO:0000256" key="1">
    <source>
        <dbReference type="SAM" id="MobiDB-lite"/>
    </source>
</evidence>
<sequence>LGLAPATPQILKKYDGLTHGTQGINVRPEVPPPPEFIADW</sequence>
<dbReference type="EMBL" id="BARS01059545">
    <property type="protein sequence ID" value="GAG46128.1"/>
    <property type="molecule type" value="Genomic_DNA"/>
</dbReference>
<proteinExistence type="predicted"/>